<dbReference type="GO" id="GO:0017056">
    <property type="term" value="F:structural constituent of nuclear pore"/>
    <property type="evidence" value="ECO:0007669"/>
    <property type="project" value="InterPro"/>
</dbReference>
<dbReference type="GO" id="GO:0006606">
    <property type="term" value="P:protein import into nucleus"/>
    <property type="evidence" value="ECO:0007669"/>
    <property type="project" value="TreeGrafter"/>
</dbReference>
<dbReference type="AlphaFoldDB" id="A0A914LEV1"/>
<protein>
    <submittedName>
        <fullName evidence="2">Nucleoporin Nup133/Nup155-like N-terminal domain-containing protein</fullName>
    </submittedName>
</protein>
<dbReference type="GO" id="GO:0044611">
    <property type="term" value="C:nuclear pore inner ring"/>
    <property type="evidence" value="ECO:0007669"/>
    <property type="project" value="TreeGrafter"/>
</dbReference>
<dbReference type="InterPro" id="IPR004870">
    <property type="entry name" value="Nucleoporin_Nup155"/>
</dbReference>
<sequence>MHVNFLHLVFDLGFDGRSIQKFGALYREQIEHLAKESCNVNPELFSEIDNISPIPLSQSINVNLVATTSKGVRIYISCLATNLHLNEVSQKTLRPSALRILHIRFPPDIPLTSPHNLSIYTTYQTHGNFFLDF</sequence>
<organism evidence="1 2">
    <name type="scientific">Meloidogyne incognita</name>
    <name type="common">Southern root-knot nematode worm</name>
    <name type="synonym">Oxyuris incognita</name>
    <dbReference type="NCBI Taxonomy" id="6306"/>
    <lineage>
        <taxon>Eukaryota</taxon>
        <taxon>Metazoa</taxon>
        <taxon>Ecdysozoa</taxon>
        <taxon>Nematoda</taxon>
        <taxon>Chromadorea</taxon>
        <taxon>Rhabditida</taxon>
        <taxon>Tylenchina</taxon>
        <taxon>Tylenchomorpha</taxon>
        <taxon>Tylenchoidea</taxon>
        <taxon>Meloidogynidae</taxon>
        <taxon>Meloidogyninae</taxon>
        <taxon>Meloidogyne</taxon>
        <taxon>Meloidogyne incognita group</taxon>
    </lineage>
</organism>
<keyword evidence="1" id="KW-1185">Reference proteome</keyword>
<name>A0A914LEV1_MELIC</name>
<reference evidence="2" key="1">
    <citation type="submission" date="2022-11" db="UniProtKB">
        <authorList>
            <consortium name="WormBaseParasite"/>
        </authorList>
    </citation>
    <scope>IDENTIFICATION</scope>
</reference>
<dbReference type="GO" id="GO:0000972">
    <property type="term" value="P:transcription-dependent tethering of RNA polymerase II gene DNA at nuclear periphery"/>
    <property type="evidence" value="ECO:0007669"/>
    <property type="project" value="TreeGrafter"/>
</dbReference>
<dbReference type="GO" id="GO:0006405">
    <property type="term" value="P:RNA export from nucleus"/>
    <property type="evidence" value="ECO:0007669"/>
    <property type="project" value="TreeGrafter"/>
</dbReference>
<dbReference type="PANTHER" id="PTHR10350">
    <property type="entry name" value="NUCLEAR PORE COMPLEX PROTEIN NUP155"/>
    <property type="match status" value="1"/>
</dbReference>
<evidence type="ECO:0000313" key="1">
    <source>
        <dbReference type="Proteomes" id="UP000887563"/>
    </source>
</evidence>
<dbReference type="PANTHER" id="PTHR10350:SF6">
    <property type="entry name" value="NUCLEAR PORE COMPLEX PROTEIN NUP155"/>
    <property type="match status" value="1"/>
</dbReference>
<dbReference type="WBParaSite" id="Minc3s00468g12842">
    <property type="protein sequence ID" value="Minc3s00468g12842"/>
    <property type="gene ID" value="Minc3s00468g12842"/>
</dbReference>
<proteinExistence type="predicted"/>
<dbReference type="GO" id="GO:0036228">
    <property type="term" value="P:protein localization to nuclear inner membrane"/>
    <property type="evidence" value="ECO:0007669"/>
    <property type="project" value="TreeGrafter"/>
</dbReference>
<dbReference type="Proteomes" id="UP000887563">
    <property type="component" value="Unplaced"/>
</dbReference>
<accession>A0A914LEV1</accession>
<evidence type="ECO:0000313" key="2">
    <source>
        <dbReference type="WBParaSite" id="Minc3s00468g12842"/>
    </source>
</evidence>